<dbReference type="Pfam" id="PF19371">
    <property type="entry name" value="DUF5946"/>
    <property type="match status" value="1"/>
</dbReference>
<evidence type="ECO:0000313" key="1">
    <source>
        <dbReference type="EMBL" id="TCS95875.1"/>
    </source>
</evidence>
<evidence type="ECO:0000313" key="2">
    <source>
        <dbReference type="Proteomes" id="UP000294937"/>
    </source>
</evidence>
<comment type="caution">
    <text evidence="1">The sequence shown here is derived from an EMBL/GenBank/DDBJ whole genome shotgun (WGS) entry which is preliminary data.</text>
</comment>
<dbReference type="AlphaFoldDB" id="A0A4R3L9T0"/>
<dbReference type="RefSeq" id="WP_131923839.1">
    <property type="nucleotide sequence ID" value="NZ_SMAG01000002.1"/>
</dbReference>
<dbReference type="EMBL" id="SMAG01000002">
    <property type="protein sequence ID" value="TCS95875.1"/>
    <property type="molecule type" value="Genomic_DNA"/>
</dbReference>
<dbReference type="Proteomes" id="UP000294937">
    <property type="component" value="Unassembled WGS sequence"/>
</dbReference>
<protein>
    <submittedName>
        <fullName evidence="1">Uncharacterized protein</fullName>
    </submittedName>
</protein>
<reference evidence="1 2" key="1">
    <citation type="submission" date="2019-03" db="EMBL/GenBank/DDBJ databases">
        <title>Genomic Encyclopedia of Type Strains, Phase IV (KMG-IV): sequencing the most valuable type-strain genomes for metagenomic binning, comparative biology and taxonomic classification.</title>
        <authorList>
            <person name="Goeker M."/>
        </authorList>
    </citation>
    <scope>NUCLEOTIDE SEQUENCE [LARGE SCALE GENOMIC DNA]</scope>
    <source>
        <strain evidence="1 2">DSM 45707</strain>
    </source>
</reference>
<dbReference type="InterPro" id="IPR045990">
    <property type="entry name" value="DUF5946"/>
</dbReference>
<accession>A0A4R3L9T0</accession>
<keyword evidence="2" id="KW-1185">Reference proteome</keyword>
<sequence>MVDNNTVMKSGRCIECGAKETDGFSCHELFGFPLVWEHNDPKLYELHFWLVSCYMIQHPSNFTEEGYTHLVNLFINAYDNDWDTQYILKKNREIVKSLSKITNPVHSNERRRELRLWPMTIEDIYLAGEQNAIVNISKWKELIRSELRR</sequence>
<gene>
    <name evidence="1" type="ORF">EDD58_102457</name>
</gene>
<proteinExistence type="predicted"/>
<name>A0A4R3L9T0_9BACL</name>
<dbReference type="OrthoDB" id="1952231at2"/>
<organism evidence="1 2">
    <name type="scientific">Hazenella coriacea</name>
    <dbReference type="NCBI Taxonomy" id="1179467"/>
    <lineage>
        <taxon>Bacteria</taxon>
        <taxon>Bacillati</taxon>
        <taxon>Bacillota</taxon>
        <taxon>Bacilli</taxon>
        <taxon>Bacillales</taxon>
        <taxon>Thermoactinomycetaceae</taxon>
        <taxon>Hazenella</taxon>
    </lineage>
</organism>